<evidence type="ECO:0000256" key="4">
    <source>
        <dbReference type="PROSITE-ProRule" id="PRU00335"/>
    </source>
</evidence>
<keyword evidence="2 4" id="KW-0238">DNA-binding</keyword>
<reference evidence="7" key="1">
    <citation type="submission" date="2016-06" db="EMBL/GenBank/DDBJ databases">
        <authorList>
            <person name="Sutton G."/>
            <person name="Brinkac L."/>
            <person name="Sanka R."/>
            <person name="Adams M."/>
            <person name="Lau E."/>
            <person name="Mehaffy C."/>
            <person name="Tameris M."/>
            <person name="Hatherill M."/>
            <person name="Hanekom W."/>
            <person name="Mahomed H."/>
            <person name="Mcshane H."/>
        </authorList>
    </citation>
    <scope>NUCLEOTIDE SEQUENCE [LARGE SCALE GENOMIC DNA]</scope>
    <source>
        <strain evidence="7">852002-51209_SCH5440388</strain>
    </source>
</reference>
<evidence type="ECO:0000256" key="2">
    <source>
        <dbReference type="ARBA" id="ARBA00023125"/>
    </source>
</evidence>
<dbReference type="Pfam" id="PF17920">
    <property type="entry name" value="TetR_C_16"/>
    <property type="match status" value="1"/>
</dbReference>
<dbReference type="SUPFAM" id="SSF46689">
    <property type="entry name" value="Homeodomain-like"/>
    <property type="match status" value="1"/>
</dbReference>
<dbReference type="InterPro" id="IPR009057">
    <property type="entry name" value="Homeodomain-like_sf"/>
</dbReference>
<dbReference type="PROSITE" id="PS50977">
    <property type="entry name" value="HTH_TETR_2"/>
    <property type="match status" value="1"/>
</dbReference>
<gene>
    <name evidence="6" type="ORF">A5792_15625</name>
</gene>
<proteinExistence type="predicted"/>
<dbReference type="EMBL" id="LZSO01000014">
    <property type="protein sequence ID" value="OBB31620.1"/>
    <property type="molecule type" value="Genomic_DNA"/>
</dbReference>
<dbReference type="PRINTS" id="PR00455">
    <property type="entry name" value="HTHTETR"/>
</dbReference>
<dbReference type="AlphaFoldDB" id="A0A1A0RAU1"/>
<dbReference type="RefSeq" id="WP_064931508.1">
    <property type="nucleotide sequence ID" value="NZ_LZSO01000014.1"/>
</dbReference>
<dbReference type="PANTHER" id="PTHR30055">
    <property type="entry name" value="HTH-TYPE TRANSCRIPTIONAL REGULATOR RUTR"/>
    <property type="match status" value="1"/>
</dbReference>
<dbReference type="Proteomes" id="UP000093902">
    <property type="component" value="Unassembled WGS sequence"/>
</dbReference>
<keyword evidence="1" id="KW-0805">Transcription regulation</keyword>
<feature type="domain" description="HTH tetR-type" evidence="5">
    <location>
        <begin position="10"/>
        <end position="70"/>
    </location>
</feature>
<feature type="DNA-binding region" description="H-T-H motif" evidence="4">
    <location>
        <begin position="33"/>
        <end position="52"/>
    </location>
</feature>
<dbReference type="Pfam" id="PF00440">
    <property type="entry name" value="TetR_N"/>
    <property type="match status" value="1"/>
</dbReference>
<evidence type="ECO:0000256" key="3">
    <source>
        <dbReference type="ARBA" id="ARBA00023163"/>
    </source>
</evidence>
<organism evidence="6 7">
    <name type="scientific">Mycolicibacterium peregrinum</name>
    <name type="common">Mycobacterium peregrinum</name>
    <dbReference type="NCBI Taxonomy" id="43304"/>
    <lineage>
        <taxon>Bacteria</taxon>
        <taxon>Bacillati</taxon>
        <taxon>Actinomycetota</taxon>
        <taxon>Actinomycetes</taxon>
        <taxon>Mycobacteriales</taxon>
        <taxon>Mycobacteriaceae</taxon>
        <taxon>Mycolicibacterium</taxon>
    </lineage>
</organism>
<dbReference type="STRING" id="43304.GCA_001403655_05981"/>
<dbReference type="GO" id="GO:0000976">
    <property type="term" value="F:transcription cis-regulatory region binding"/>
    <property type="evidence" value="ECO:0007669"/>
    <property type="project" value="TreeGrafter"/>
</dbReference>
<dbReference type="InterPro" id="IPR050109">
    <property type="entry name" value="HTH-type_TetR-like_transc_reg"/>
</dbReference>
<dbReference type="InterPro" id="IPR036271">
    <property type="entry name" value="Tet_transcr_reg_TetR-rel_C_sf"/>
</dbReference>
<dbReference type="Gene3D" id="1.10.357.10">
    <property type="entry name" value="Tetracycline Repressor, domain 2"/>
    <property type="match status" value="1"/>
</dbReference>
<evidence type="ECO:0000313" key="7">
    <source>
        <dbReference type="Proteomes" id="UP000093902"/>
    </source>
</evidence>
<dbReference type="OrthoDB" id="3210235at2"/>
<sequence length="188" mass="20251">MGSSRTRNAAATREAILQSAIRHFALSGYDGVGVREIARDAGVTAMLVNRYFGSKEQLFAEAVETSFAPPTIVAEEPAALARDAAAALTERSDPDADPLEPFLIMLRSVSNPVAVNIVRDAIARHVGRRLAGQLSGPDRQLRADAMLSVMSGVLLMRRVMRSPGLTDSDTDQLTDLFERVFSAIIEPA</sequence>
<protein>
    <submittedName>
        <fullName evidence="6">TetR family transcriptional regulator</fullName>
    </submittedName>
</protein>
<name>A0A1A0RAU1_MYCPR</name>
<dbReference type="GO" id="GO:0003700">
    <property type="term" value="F:DNA-binding transcription factor activity"/>
    <property type="evidence" value="ECO:0007669"/>
    <property type="project" value="TreeGrafter"/>
</dbReference>
<dbReference type="InterPro" id="IPR041678">
    <property type="entry name" value="TetR_C_16"/>
</dbReference>
<dbReference type="PANTHER" id="PTHR30055:SF234">
    <property type="entry name" value="HTH-TYPE TRANSCRIPTIONAL REGULATOR BETI"/>
    <property type="match status" value="1"/>
</dbReference>
<comment type="caution">
    <text evidence="6">The sequence shown here is derived from an EMBL/GenBank/DDBJ whole genome shotgun (WGS) entry which is preliminary data.</text>
</comment>
<dbReference type="InterPro" id="IPR001647">
    <property type="entry name" value="HTH_TetR"/>
</dbReference>
<keyword evidence="3" id="KW-0804">Transcription</keyword>
<accession>A0A1A0RAU1</accession>
<evidence type="ECO:0000313" key="6">
    <source>
        <dbReference type="EMBL" id="OBB31620.1"/>
    </source>
</evidence>
<dbReference type="SUPFAM" id="SSF48498">
    <property type="entry name" value="Tetracyclin repressor-like, C-terminal domain"/>
    <property type="match status" value="1"/>
</dbReference>
<evidence type="ECO:0000256" key="1">
    <source>
        <dbReference type="ARBA" id="ARBA00023015"/>
    </source>
</evidence>
<evidence type="ECO:0000259" key="5">
    <source>
        <dbReference type="PROSITE" id="PS50977"/>
    </source>
</evidence>